<evidence type="ECO:0000313" key="2">
    <source>
        <dbReference type="Proteomes" id="UP000002508"/>
    </source>
</evidence>
<dbReference type="Gene3D" id="1.25.10.10">
    <property type="entry name" value="Leucine-rich Repeat Variant"/>
    <property type="match status" value="1"/>
</dbReference>
<dbReference type="SUPFAM" id="SSF48371">
    <property type="entry name" value="ARM repeat"/>
    <property type="match status" value="1"/>
</dbReference>
<proteinExistence type="predicted"/>
<dbReference type="Pfam" id="PF13646">
    <property type="entry name" value="HEAT_2"/>
    <property type="match status" value="1"/>
</dbReference>
<keyword evidence="1" id="KW-0456">Lyase</keyword>
<dbReference type="InterPro" id="IPR004155">
    <property type="entry name" value="PBS_lyase_HEAT"/>
</dbReference>
<accession>B8G8C9</accession>
<dbReference type="RefSeq" id="WP_015942030.1">
    <property type="nucleotide sequence ID" value="NC_011831.1"/>
</dbReference>
<dbReference type="Proteomes" id="UP000002508">
    <property type="component" value="Chromosome"/>
</dbReference>
<dbReference type="InterPro" id="IPR016024">
    <property type="entry name" value="ARM-type_fold"/>
</dbReference>
<dbReference type="SMART" id="SM00567">
    <property type="entry name" value="EZ_HEAT"/>
    <property type="match status" value="3"/>
</dbReference>
<keyword evidence="2" id="KW-1185">Reference proteome</keyword>
<dbReference type="HOGENOM" id="CLU_041636_0_0_0"/>
<dbReference type="eggNOG" id="COG1413">
    <property type="taxonomic scope" value="Bacteria"/>
</dbReference>
<evidence type="ECO:0000313" key="1">
    <source>
        <dbReference type="EMBL" id="ACL26183.1"/>
    </source>
</evidence>
<dbReference type="STRING" id="326427.Cagg_3338"/>
<gene>
    <name evidence="1" type="ordered locus">Cagg_3338</name>
</gene>
<name>B8G8C9_CHLAD</name>
<dbReference type="EMBL" id="CP001337">
    <property type="protein sequence ID" value="ACL26183.1"/>
    <property type="molecule type" value="Genomic_DNA"/>
</dbReference>
<organism evidence="1 2">
    <name type="scientific">Chloroflexus aggregans (strain MD-66 / DSM 9485)</name>
    <dbReference type="NCBI Taxonomy" id="326427"/>
    <lineage>
        <taxon>Bacteria</taxon>
        <taxon>Bacillati</taxon>
        <taxon>Chloroflexota</taxon>
        <taxon>Chloroflexia</taxon>
        <taxon>Chloroflexales</taxon>
        <taxon>Chloroflexineae</taxon>
        <taxon>Chloroflexaceae</taxon>
        <taxon>Chloroflexus</taxon>
    </lineage>
</organism>
<sequence length="505" mass="55550">MAQRNAFKTNTSFFRMLAVGAVGARAVQQYLNSLGHEIVELERGSLATRIWRDVKRKRVRIPDLCCTRCGVRIESRAKTNADLSMSHSPSDAERAWDYGMLDSDWVAFPILSADESVWSAGGLHEQRSLWRERTLTTWHVEGWINLFTVESFRCVAPKQLKPKGVSEGSEVQVKWKARFAPSSGRVVAANGGRLDYLLDNDPSKPRHFRLATDERPFLAAGDYFQLNQVLAGQVEPMTTAASRCVGGCDTGKILQMLASRERTVRFTGCKLARLARAAGLVNEVRALAEDSEEDAYVRMEAKSYLCEVAGDSADDQFRAILLGHADEQMRLEASVTLAETRTPTSFDLLRTVLEDATQPLFLRSACAWAIGCHGTRDAAQVLVQAFADVAPEIREEALIALADLGAVGFDALLRGLEASSAAIAAGAAETLRRIRGAPAKDIAALAERSSSTWPTWTLAHLSKDAVAPYVAALQSKRPDVHYAISVLWNFLESWIANDWTPRATP</sequence>
<protein>
    <submittedName>
        <fullName evidence="1">PBS lyase HEAT domain protein repeat-containing protein</fullName>
    </submittedName>
</protein>
<dbReference type="GO" id="GO:0016829">
    <property type="term" value="F:lyase activity"/>
    <property type="evidence" value="ECO:0007669"/>
    <property type="project" value="UniProtKB-KW"/>
</dbReference>
<dbReference type="KEGG" id="cag:Cagg_3338"/>
<dbReference type="AlphaFoldDB" id="B8G8C9"/>
<dbReference type="InterPro" id="IPR011989">
    <property type="entry name" value="ARM-like"/>
</dbReference>
<reference evidence="1" key="1">
    <citation type="submission" date="2008-12" db="EMBL/GenBank/DDBJ databases">
        <title>Complete sequence of Chloroflexus aggregans DSM 9485.</title>
        <authorList>
            <consortium name="US DOE Joint Genome Institute"/>
            <person name="Lucas S."/>
            <person name="Copeland A."/>
            <person name="Lapidus A."/>
            <person name="Glavina del Rio T."/>
            <person name="Dalin E."/>
            <person name="Tice H."/>
            <person name="Pitluck S."/>
            <person name="Foster B."/>
            <person name="Larimer F."/>
            <person name="Land M."/>
            <person name="Hauser L."/>
            <person name="Kyrpides N."/>
            <person name="Mikhailova N."/>
            <person name="Bryant D."/>
            <person name="Richardson P."/>
        </authorList>
    </citation>
    <scope>NUCLEOTIDE SEQUENCE</scope>
    <source>
        <strain evidence="1">DSM 9485</strain>
    </source>
</reference>